<keyword evidence="3 7" id="KW-0812">Transmembrane</keyword>
<feature type="transmembrane region" description="Helical" evidence="7">
    <location>
        <begin position="367"/>
        <end position="389"/>
    </location>
</feature>
<evidence type="ECO:0000256" key="4">
    <source>
        <dbReference type="ARBA" id="ARBA00022989"/>
    </source>
</evidence>
<dbReference type="InterPro" id="IPR050930">
    <property type="entry name" value="MFS_Vesicular_Transporter"/>
</dbReference>
<feature type="domain" description="Major facilitator superfamily (MFS) profile" evidence="8">
    <location>
        <begin position="61"/>
        <end position="471"/>
    </location>
</feature>
<comment type="caution">
    <text evidence="9">The sequence shown here is derived from an EMBL/GenBank/DDBJ whole genome shotgun (WGS) entry which is preliminary data.</text>
</comment>
<feature type="transmembrane region" description="Helical" evidence="7">
    <location>
        <begin position="337"/>
        <end position="355"/>
    </location>
</feature>
<evidence type="ECO:0000256" key="2">
    <source>
        <dbReference type="ARBA" id="ARBA00022448"/>
    </source>
</evidence>
<dbReference type="SUPFAM" id="SSF103473">
    <property type="entry name" value="MFS general substrate transporter"/>
    <property type="match status" value="1"/>
</dbReference>
<dbReference type="OrthoDB" id="446368at2759"/>
<accession>A0A6A4WWL3</accession>
<dbReference type="AlphaFoldDB" id="A0A6A4WWL3"/>
<dbReference type="Gene3D" id="1.20.1250.20">
    <property type="entry name" value="MFS general substrate transporter like domains"/>
    <property type="match status" value="2"/>
</dbReference>
<keyword evidence="10" id="KW-1185">Reference proteome</keyword>
<feature type="transmembrane region" description="Helical" evidence="7">
    <location>
        <begin position="127"/>
        <end position="148"/>
    </location>
</feature>
<feature type="transmembrane region" description="Helical" evidence="7">
    <location>
        <begin position="61"/>
        <end position="83"/>
    </location>
</feature>
<organism evidence="9 10">
    <name type="scientific">Amphibalanus amphitrite</name>
    <name type="common">Striped barnacle</name>
    <name type="synonym">Balanus amphitrite</name>
    <dbReference type="NCBI Taxonomy" id="1232801"/>
    <lineage>
        <taxon>Eukaryota</taxon>
        <taxon>Metazoa</taxon>
        <taxon>Ecdysozoa</taxon>
        <taxon>Arthropoda</taxon>
        <taxon>Crustacea</taxon>
        <taxon>Multicrustacea</taxon>
        <taxon>Cirripedia</taxon>
        <taxon>Thoracica</taxon>
        <taxon>Thoracicalcarea</taxon>
        <taxon>Balanomorpha</taxon>
        <taxon>Balanoidea</taxon>
        <taxon>Balanidae</taxon>
        <taxon>Amphibalaninae</taxon>
        <taxon>Amphibalanus</taxon>
    </lineage>
</organism>
<evidence type="ECO:0000256" key="5">
    <source>
        <dbReference type="ARBA" id="ARBA00023136"/>
    </source>
</evidence>
<evidence type="ECO:0000256" key="3">
    <source>
        <dbReference type="ARBA" id="ARBA00022692"/>
    </source>
</evidence>
<dbReference type="InterPro" id="IPR011701">
    <property type="entry name" value="MFS"/>
</dbReference>
<dbReference type="GO" id="GO:0022857">
    <property type="term" value="F:transmembrane transporter activity"/>
    <property type="evidence" value="ECO:0007669"/>
    <property type="project" value="InterPro"/>
</dbReference>
<proteinExistence type="predicted"/>
<keyword evidence="5 7" id="KW-0472">Membrane</keyword>
<evidence type="ECO:0000313" key="9">
    <source>
        <dbReference type="EMBL" id="KAF0306788.1"/>
    </source>
</evidence>
<sequence>MVRPRHPSTSIGDTAWLLESASDHLAPPASHESDPLAAGAGDGEQIDEDSAARLTGRQKRILGGLSLGGLLAGCCIAIMIPFFPHEAQRRGLPQTYSGAVFSCYALAQLLAFPVMGRLAPRVGVSRLYNVGLATAGVTTTVFGTLPHIQDSMAFIGACFACRALEAVGTAAMHTAARAIIINQFPRSPNTAMSISETLAGLGLSLGPALGGGLYQLGGYGTPFYTLGGLMLVSSATNLWLMPSVREDTLPAAGAPRRGPPGARLLRFLSAAENWLCCSVVLVVAMYVTALDPNIEPYVRVALGVTPAELGLFFLVSAGCYTAASLVWGRLSDNISNTYVLTAPCLLVGAVGILLIPPSPLLVGLQPVWWLTMLGMVVREMTTGGAFIPIMHRMVRVCVAHGMENNLSTQAFVSAVFGAVFSIGNVVGPTLGGYITDLYGFPVAATGLAGFGVLVAIACVVGAVVTRNSLPK</sequence>
<dbReference type="InterPro" id="IPR020846">
    <property type="entry name" value="MFS_dom"/>
</dbReference>
<dbReference type="Proteomes" id="UP000440578">
    <property type="component" value="Unassembled WGS sequence"/>
</dbReference>
<keyword evidence="4 7" id="KW-1133">Transmembrane helix</keyword>
<evidence type="ECO:0000256" key="7">
    <source>
        <dbReference type="SAM" id="Phobius"/>
    </source>
</evidence>
<gene>
    <name evidence="9" type="primary">Slc18b1_24</name>
    <name evidence="9" type="ORF">FJT64_021790</name>
</gene>
<dbReference type="InterPro" id="IPR036259">
    <property type="entry name" value="MFS_trans_sf"/>
</dbReference>
<feature type="transmembrane region" description="Helical" evidence="7">
    <location>
        <begin position="410"/>
        <end position="434"/>
    </location>
</feature>
<evidence type="ECO:0000259" key="8">
    <source>
        <dbReference type="PROSITE" id="PS50850"/>
    </source>
</evidence>
<reference evidence="9 10" key="1">
    <citation type="submission" date="2019-07" db="EMBL/GenBank/DDBJ databases">
        <title>Draft genome assembly of a fouling barnacle, Amphibalanus amphitrite (Darwin, 1854): The first reference genome for Thecostraca.</title>
        <authorList>
            <person name="Kim W."/>
        </authorList>
    </citation>
    <scope>NUCLEOTIDE SEQUENCE [LARGE SCALE GENOMIC DNA]</scope>
    <source>
        <strain evidence="9">SNU_AA5</strain>
        <tissue evidence="9">Soma without cirri and trophi</tissue>
    </source>
</reference>
<comment type="subcellular location">
    <subcellularLocation>
        <location evidence="1">Membrane</location>
        <topology evidence="1">Multi-pass membrane protein</topology>
    </subcellularLocation>
</comment>
<feature type="transmembrane region" description="Helical" evidence="7">
    <location>
        <begin position="95"/>
        <end position="115"/>
    </location>
</feature>
<dbReference type="Pfam" id="PF07690">
    <property type="entry name" value="MFS_1"/>
    <property type="match status" value="2"/>
</dbReference>
<feature type="region of interest" description="Disordered" evidence="6">
    <location>
        <begin position="25"/>
        <end position="44"/>
    </location>
</feature>
<dbReference type="PANTHER" id="PTHR23506:SF26">
    <property type="entry name" value="MFS-TYPE TRANSPORTER SLC18B1"/>
    <property type="match status" value="1"/>
</dbReference>
<dbReference type="GO" id="GO:0016020">
    <property type="term" value="C:membrane"/>
    <property type="evidence" value="ECO:0007669"/>
    <property type="project" value="UniProtKB-SubCell"/>
</dbReference>
<dbReference type="PANTHER" id="PTHR23506">
    <property type="entry name" value="GH10249P"/>
    <property type="match status" value="1"/>
</dbReference>
<feature type="transmembrane region" description="Helical" evidence="7">
    <location>
        <begin position="440"/>
        <end position="464"/>
    </location>
</feature>
<feature type="transmembrane region" description="Helical" evidence="7">
    <location>
        <begin position="223"/>
        <end position="244"/>
    </location>
</feature>
<feature type="transmembrane region" description="Helical" evidence="7">
    <location>
        <begin position="309"/>
        <end position="330"/>
    </location>
</feature>
<evidence type="ECO:0000313" key="10">
    <source>
        <dbReference type="Proteomes" id="UP000440578"/>
    </source>
</evidence>
<feature type="transmembrane region" description="Helical" evidence="7">
    <location>
        <begin position="264"/>
        <end position="289"/>
    </location>
</feature>
<name>A0A6A4WWL3_AMPAM</name>
<dbReference type="PROSITE" id="PS50850">
    <property type="entry name" value="MFS"/>
    <property type="match status" value="1"/>
</dbReference>
<evidence type="ECO:0000256" key="1">
    <source>
        <dbReference type="ARBA" id="ARBA00004141"/>
    </source>
</evidence>
<dbReference type="EMBL" id="VIIS01000630">
    <property type="protein sequence ID" value="KAF0306788.1"/>
    <property type="molecule type" value="Genomic_DNA"/>
</dbReference>
<keyword evidence="2" id="KW-0813">Transport</keyword>
<protein>
    <submittedName>
        <fullName evidence="9">MFS-type transporter SLC18B1</fullName>
    </submittedName>
</protein>
<evidence type="ECO:0000256" key="6">
    <source>
        <dbReference type="SAM" id="MobiDB-lite"/>
    </source>
</evidence>